<keyword evidence="10" id="KW-1185">Reference proteome</keyword>
<dbReference type="Pfam" id="PF21743">
    <property type="entry name" value="PTM_DIR17_Tudor"/>
    <property type="match status" value="1"/>
</dbReference>
<evidence type="ECO:0000313" key="10">
    <source>
        <dbReference type="Proteomes" id="UP001165085"/>
    </source>
</evidence>
<keyword evidence="7" id="KW-0539">Nucleus</keyword>
<dbReference type="GO" id="GO:0006357">
    <property type="term" value="P:regulation of transcription by RNA polymerase II"/>
    <property type="evidence" value="ECO:0007669"/>
    <property type="project" value="TreeGrafter"/>
</dbReference>
<dbReference type="EMBL" id="BRXY01000258">
    <property type="protein sequence ID" value="GMH81503.1"/>
    <property type="molecule type" value="Genomic_DNA"/>
</dbReference>
<dbReference type="InterPro" id="IPR047365">
    <property type="entry name" value="Tudor_AtPTM-like"/>
</dbReference>
<feature type="domain" description="C2H2-type" evidence="8">
    <location>
        <begin position="261"/>
        <end position="286"/>
    </location>
</feature>
<evidence type="ECO:0000256" key="6">
    <source>
        <dbReference type="ARBA" id="ARBA00023163"/>
    </source>
</evidence>
<dbReference type="GO" id="GO:0005634">
    <property type="term" value="C:nucleus"/>
    <property type="evidence" value="ECO:0007669"/>
    <property type="project" value="UniProtKB-SubCell"/>
</dbReference>
<keyword evidence="6" id="KW-0804">Transcription</keyword>
<accession>A0A9W7B6Y7</accession>
<dbReference type="AlphaFoldDB" id="A0A9W7B6Y7"/>
<feature type="domain" description="C2H2-type" evidence="8">
    <location>
        <begin position="229"/>
        <end position="254"/>
    </location>
</feature>
<organism evidence="9 10">
    <name type="scientific">Triparma strigata</name>
    <dbReference type="NCBI Taxonomy" id="1606541"/>
    <lineage>
        <taxon>Eukaryota</taxon>
        <taxon>Sar</taxon>
        <taxon>Stramenopiles</taxon>
        <taxon>Ochrophyta</taxon>
        <taxon>Bolidophyceae</taxon>
        <taxon>Parmales</taxon>
        <taxon>Triparmaceae</taxon>
        <taxon>Triparma</taxon>
    </lineage>
</organism>
<keyword evidence="5" id="KW-0805">Transcription regulation</keyword>
<keyword evidence="4" id="KW-0862">Zinc</keyword>
<dbReference type="PANTHER" id="PTHR46179:SF13">
    <property type="entry name" value="C2H2-TYPE DOMAIN-CONTAINING PROTEIN"/>
    <property type="match status" value="1"/>
</dbReference>
<evidence type="ECO:0000256" key="7">
    <source>
        <dbReference type="ARBA" id="ARBA00023242"/>
    </source>
</evidence>
<evidence type="ECO:0000256" key="1">
    <source>
        <dbReference type="ARBA" id="ARBA00004123"/>
    </source>
</evidence>
<dbReference type="PANTHER" id="PTHR46179">
    <property type="entry name" value="ZINC FINGER PROTEIN"/>
    <property type="match status" value="1"/>
</dbReference>
<dbReference type="GO" id="GO:0008270">
    <property type="term" value="F:zinc ion binding"/>
    <property type="evidence" value="ECO:0007669"/>
    <property type="project" value="UniProtKB-KW"/>
</dbReference>
<dbReference type="OrthoDB" id="6077919at2759"/>
<evidence type="ECO:0000256" key="3">
    <source>
        <dbReference type="ARBA" id="ARBA00022771"/>
    </source>
</evidence>
<dbReference type="Proteomes" id="UP001165085">
    <property type="component" value="Unassembled WGS sequence"/>
</dbReference>
<evidence type="ECO:0000259" key="8">
    <source>
        <dbReference type="SMART" id="SM00355"/>
    </source>
</evidence>
<feature type="domain" description="C2H2-type" evidence="8">
    <location>
        <begin position="134"/>
        <end position="158"/>
    </location>
</feature>
<evidence type="ECO:0000256" key="2">
    <source>
        <dbReference type="ARBA" id="ARBA00022723"/>
    </source>
</evidence>
<dbReference type="SMART" id="SM00355">
    <property type="entry name" value="ZnF_C2H2"/>
    <property type="match status" value="6"/>
</dbReference>
<feature type="domain" description="C2H2-type" evidence="8">
    <location>
        <begin position="165"/>
        <end position="190"/>
    </location>
</feature>
<dbReference type="InterPro" id="IPR051061">
    <property type="entry name" value="Zinc_finger_trans_reg"/>
</dbReference>
<keyword evidence="3" id="KW-0863">Zinc-finger</keyword>
<dbReference type="Gene3D" id="3.30.160.60">
    <property type="entry name" value="Classic Zinc Finger"/>
    <property type="match status" value="1"/>
</dbReference>
<evidence type="ECO:0000313" key="9">
    <source>
        <dbReference type="EMBL" id="GMH81503.1"/>
    </source>
</evidence>
<reference evidence="10" key="1">
    <citation type="journal article" date="2023" name="Commun. Biol.">
        <title>Genome analysis of Parmales, the sister group of diatoms, reveals the evolutionary specialization of diatoms from phago-mixotrophs to photoautotrophs.</title>
        <authorList>
            <person name="Ban H."/>
            <person name="Sato S."/>
            <person name="Yoshikawa S."/>
            <person name="Yamada K."/>
            <person name="Nakamura Y."/>
            <person name="Ichinomiya M."/>
            <person name="Sato N."/>
            <person name="Blanc-Mathieu R."/>
            <person name="Endo H."/>
            <person name="Kuwata A."/>
            <person name="Ogata H."/>
        </authorList>
    </citation>
    <scope>NUCLEOTIDE SEQUENCE [LARGE SCALE GENOMIC DNA]</scope>
    <source>
        <strain evidence="10">NIES 3701</strain>
    </source>
</reference>
<feature type="domain" description="C2H2-type" evidence="8">
    <location>
        <begin position="293"/>
        <end position="318"/>
    </location>
</feature>
<keyword evidence="2" id="KW-0479">Metal-binding</keyword>
<gene>
    <name evidence="9" type="ORF">TrST_g5576</name>
</gene>
<comment type="caution">
    <text evidence="9">The sequence shown here is derived from an EMBL/GenBank/DDBJ whole genome shotgun (WGS) entry which is preliminary data.</text>
</comment>
<evidence type="ECO:0000256" key="5">
    <source>
        <dbReference type="ARBA" id="ARBA00023015"/>
    </source>
</evidence>
<evidence type="ECO:0000256" key="4">
    <source>
        <dbReference type="ARBA" id="ARBA00022833"/>
    </source>
</evidence>
<protein>
    <recommendedName>
        <fullName evidence="8">C2H2-type domain-containing protein</fullName>
    </recommendedName>
</protein>
<sequence>MSARLMFDLEDINSTPMTAGSETDDRIGLDEEVEADPYESEKAQKYIGKDVVKEFYGEAYTGTVQKFLGKEDVGAKEDFWEIKYSDGDEEDVKEEELLSLIEAFEKKKIEVVQAEEKDVATDFVARDKRGYRIETCIIPGCNYVGRSDYMKAHKASKHGIGVVWFACDQDNCDHKAKAASHLRKHKQFVHNIDVQWLPCDQDGCDYKAKQAQQLKKHKQFAHDIDVQWYLCDQDGCRYKAKQATAVKRHKAHVHDIDIRWHHCDQEGCNFKTKQAGHLKQHKANIHNVDVRWFRCDQYGCRYKGKRASDLKPHKRVMHDIDLI</sequence>
<proteinExistence type="predicted"/>
<comment type="subcellular location">
    <subcellularLocation>
        <location evidence="1">Nucleus</location>
    </subcellularLocation>
</comment>
<name>A0A9W7B6Y7_9STRA</name>
<dbReference type="InterPro" id="IPR013087">
    <property type="entry name" value="Znf_C2H2_type"/>
</dbReference>
<feature type="domain" description="C2H2-type" evidence="8">
    <location>
        <begin position="197"/>
        <end position="222"/>
    </location>
</feature>